<evidence type="ECO:0008006" key="9">
    <source>
        <dbReference type="Google" id="ProtNLM"/>
    </source>
</evidence>
<evidence type="ECO:0000256" key="5">
    <source>
        <dbReference type="ARBA" id="ARBA00023242"/>
    </source>
</evidence>
<dbReference type="EMBL" id="BDGG01000006">
    <property type="protein sequence ID" value="GAV00560.1"/>
    <property type="molecule type" value="Genomic_DNA"/>
</dbReference>
<gene>
    <name evidence="7" type="primary">RvY_11388</name>
    <name evidence="7" type="synonym">RvY_11388.1</name>
    <name evidence="7" type="ORF">RvY_11388-1</name>
</gene>
<dbReference type="Proteomes" id="UP000186922">
    <property type="component" value="Unassembled WGS sequence"/>
</dbReference>
<dbReference type="PANTHER" id="PTHR46481">
    <property type="entry name" value="ZINC FINGER BED DOMAIN-CONTAINING PROTEIN 4"/>
    <property type="match status" value="1"/>
</dbReference>
<comment type="subcellular location">
    <subcellularLocation>
        <location evidence="1">Nucleus</location>
    </subcellularLocation>
</comment>
<evidence type="ECO:0000256" key="3">
    <source>
        <dbReference type="ARBA" id="ARBA00022771"/>
    </source>
</evidence>
<organism evidence="7 8">
    <name type="scientific">Ramazzottius varieornatus</name>
    <name type="common">Water bear</name>
    <name type="synonym">Tardigrade</name>
    <dbReference type="NCBI Taxonomy" id="947166"/>
    <lineage>
        <taxon>Eukaryota</taxon>
        <taxon>Metazoa</taxon>
        <taxon>Ecdysozoa</taxon>
        <taxon>Tardigrada</taxon>
        <taxon>Eutardigrada</taxon>
        <taxon>Parachela</taxon>
        <taxon>Hypsibioidea</taxon>
        <taxon>Ramazzottiidae</taxon>
        <taxon>Ramazzottius</taxon>
    </lineage>
</organism>
<feature type="region of interest" description="Disordered" evidence="6">
    <location>
        <begin position="1"/>
        <end position="88"/>
    </location>
</feature>
<dbReference type="GO" id="GO:0008270">
    <property type="term" value="F:zinc ion binding"/>
    <property type="evidence" value="ECO:0007669"/>
    <property type="project" value="UniProtKB-KW"/>
</dbReference>
<dbReference type="GO" id="GO:0005634">
    <property type="term" value="C:nucleus"/>
    <property type="evidence" value="ECO:0007669"/>
    <property type="project" value="UniProtKB-SubCell"/>
</dbReference>
<feature type="compositionally biased region" description="Acidic residues" evidence="6">
    <location>
        <begin position="23"/>
        <end position="37"/>
    </location>
</feature>
<dbReference type="InterPro" id="IPR052035">
    <property type="entry name" value="ZnF_BED_domain_contain"/>
</dbReference>
<evidence type="ECO:0000256" key="4">
    <source>
        <dbReference type="ARBA" id="ARBA00022833"/>
    </source>
</evidence>
<comment type="caution">
    <text evidence="7">The sequence shown here is derived from an EMBL/GenBank/DDBJ whole genome shotgun (WGS) entry which is preliminary data.</text>
</comment>
<evidence type="ECO:0000313" key="7">
    <source>
        <dbReference type="EMBL" id="GAV00560.1"/>
    </source>
</evidence>
<protein>
    <recommendedName>
        <fullName evidence="9">BED-type domain-containing protein</fullName>
    </recommendedName>
</protein>
<keyword evidence="8" id="KW-1185">Reference proteome</keyword>
<dbReference type="OrthoDB" id="1607513at2759"/>
<evidence type="ECO:0000256" key="6">
    <source>
        <dbReference type="SAM" id="MobiDB-lite"/>
    </source>
</evidence>
<accession>A0A1D1VG14</accession>
<feature type="non-terminal residue" evidence="7">
    <location>
        <position position="1"/>
    </location>
</feature>
<evidence type="ECO:0000256" key="1">
    <source>
        <dbReference type="ARBA" id="ARBA00004123"/>
    </source>
</evidence>
<dbReference type="AlphaFoldDB" id="A0A1D1VG14"/>
<evidence type="ECO:0000256" key="2">
    <source>
        <dbReference type="ARBA" id="ARBA00022723"/>
    </source>
</evidence>
<reference evidence="7 8" key="1">
    <citation type="journal article" date="2016" name="Nat. Commun.">
        <title>Extremotolerant tardigrade genome and improved radiotolerance of human cultured cells by tardigrade-unique protein.</title>
        <authorList>
            <person name="Hashimoto T."/>
            <person name="Horikawa D.D."/>
            <person name="Saito Y."/>
            <person name="Kuwahara H."/>
            <person name="Kozuka-Hata H."/>
            <person name="Shin-I T."/>
            <person name="Minakuchi Y."/>
            <person name="Ohishi K."/>
            <person name="Motoyama A."/>
            <person name="Aizu T."/>
            <person name="Enomoto A."/>
            <person name="Kondo K."/>
            <person name="Tanaka S."/>
            <person name="Hara Y."/>
            <person name="Koshikawa S."/>
            <person name="Sagara H."/>
            <person name="Miura T."/>
            <person name="Yokobori S."/>
            <person name="Miyagawa K."/>
            <person name="Suzuki Y."/>
            <person name="Kubo T."/>
            <person name="Oyama M."/>
            <person name="Kohara Y."/>
            <person name="Fujiyama A."/>
            <person name="Arakawa K."/>
            <person name="Katayama T."/>
            <person name="Toyoda A."/>
            <person name="Kunieda T."/>
        </authorList>
    </citation>
    <scope>NUCLEOTIDE SEQUENCE [LARGE SCALE GENOMIC DNA]</scope>
    <source>
        <strain evidence="7 8">YOKOZUNA-1</strain>
    </source>
</reference>
<proteinExistence type="predicted"/>
<dbReference type="PANTHER" id="PTHR46481:SF10">
    <property type="entry name" value="ZINC FINGER BED DOMAIN-CONTAINING PROTEIN 39"/>
    <property type="match status" value="1"/>
</dbReference>
<name>A0A1D1VG14_RAMVA</name>
<keyword evidence="3" id="KW-0863">Zinc-finger</keyword>
<keyword evidence="2" id="KW-0479">Metal-binding</keyword>
<evidence type="ECO:0000313" key="8">
    <source>
        <dbReference type="Proteomes" id="UP000186922"/>
    </source>
</evidence>
<feature type="compositionally biased region" description="Polar residues" evidence="6">
    <location>
        <begin position="57"/>
        <end position="66"/>
    </location>
</feature>
<keyword evidence="4" id="KW-0862">Zinc</keyword>
<sequence>LRLRFIGMSTRESPWNRPRNNNDDDGPHDDLEDEAAEFEAQLRSPTTPVSAADSLSEESNTVSTSEPAEEKGKGAYSGINENFTKSTGKDGKITAKCNYCSTTNKNVQGTSNRHYHMKNEHPSKLKDAVNSKPIPEAFRVKQKDEPQIMSKKETTRDTNNLTEWIVCTAKPIGTVHEPQFVKMINGLNFSYKVPCRHTIRKFILDGYKMKKMQIFEELAAVTSRFSLTSKASARKQS</sequence>
<keyword evidence="5" id="KW-0539">Nucleus</keyword>